<dbReference type="GeneID" id="54410308"/>
<name>A0A6A5ZZW3_9PLEO</name>
<evidence type="ECO:0000313" key="2">
    <source>
        <dbReference type="EMBL" id="KAF2124433.1"/>
    </source>
</evidence>
<dbReference type="OrthoDB" id="5421421at2759"/>
<reference evidence="2" key="1">
    <citation type="journal article" date="2020" name="Stud. Mycol.">
        <title>101 Dothideomycetes genomes: a test case for predicting lifestyles and emergence of pathogens.</title>
        <authorList>
            <person name="Haridas S."/>
            <person name="Albert R."/>
            <person name="Binder M."/>
            <person name="Bloem J."/>
            <person name="Labutti K."/>
            <person name="Salamov A."/>
            <person name="Andreopoulos B."/>
            <person name="Baker S."/>
            <person name="Barry K."/>
            <person name="Bills G."/>
            <person name="Bluhm B."/>
            <person name="Cannon C."/>
            <person name="Castanera R."/>
            <person name="Culley D."/>
            <person name="Daum C."/>
            <person name="Ezra D."/>
            <person name="Gonzalez J."/>
            <person name="Henrissat B."/>
            <person name="Kuo A."/>
            <person name="Liang C."/>
            <person name="Lipzen A."/>
            <person name="Lutzoni F."/>
            <person name="Magnuson J."/>
            <person name="Mondo S."/>
            <person name="Nolan M."/>
            <person name="Ohm R."/>
            <person name="Pangilinan J."/>
            <person name="Park H.-J."/>
            <person name="Ramirez L."/>
            <person name="Alfaro M."/>
            <person name="Sun H."/>
            <person name="Tritt A."/>
            <person name="Yoshinaga Y."/>
            <person name="Zwiers L.-H."/>
            <person name="Turgeon B."/>
            <person name="Goodwin S."/>
            <person name="Spatafora J."/>
            <person name="Crous P."/>
            <person name="Grigoriev I."/>
        </authorList>
    </citation>
    <scope>NUCLEOTIDE SEQUENCE</scope>
    <source>
        <strain evidence="2">CBS 119687</strain>
    </source>
</reference>
<organism evidence="2 3">
    <name type="scientific">Dothidotthia symphoricarpi CBS 119687</name>
    <dbReference type="NCBI Taxonomy" id="1392245"/>
    <lineage>
        <taxon>Eukaryota</taxon>
        <taxon>Fungi</taxon>
        <taxon>Dikarya</taxon>
        <taxon>Ascomycota</taxon>
        <taxon>Pezizomycotina</taxon>
        <taxon>Dothideomycetes</taxon>
        <taxon>Pleosporomycetidae</taxon>
        <taxon>Pleosporales</taxon>
        <taxon>Dothidotthiaceae</taxon>
        <taxon>Dothidotthia</taxon>
    </lineage>
</organism>
<proteinExistence type="predicted"/>
<feature type="region of interest" description="Disordered" evidence="1">
    <location>
        <begin position="1"/>
        <end position="22"/>
    </location>
</feature>
<keyword evidence="3" id="KW-1185">Reference proteome</keyword>
<protein>
    <recommendedName>
        <fullName evidence="4">Myb-like domain-containing protein</fullName>
    </recommendedName>
</protein>
<dbReference type="AlphaFoldDB" id="A0A6A5ZZW3"/>
<evidence type="ECO:0000313" key="3">
    <source>
        <dbReference type="Proteomes" id="UP000799771"/>
    </source>
</evidence>
<dbReference type="CDD" id="cd00167">
    <property type="entry name" value="SANT"/>
    <property type="match status" value="1"/>
</dbReference>
<accession>A0A6A5ZZW3</accession>
<gene>
    <name evidence="2" type="ORF">P153DRAFT_379528</name>
</gene>
<evidence type="ECO:0008006" key="4">
    <source>
        <dbReference type="Google" id="ProtNLM"/>
    </source>
</evidence>
<sequence>MSVGHESAVPAPHLSQIRSTSWPSPYSPHDYPTFYSTPMPVSPESLQSYMPHTSKSPIPLQDMSTLPTSGWYGAATSATECHIESGYNLYDQYIPPHTSSITLSPPTPTSSYVGKLSVPLARMNSSLAAFSPASVYSRDSVVPESRRPSEEPQSDPNCMREKSSTSLNIGSHPIDRPHSSPNLLQPVPVAASWTSSPFGIHTPTMQHDSYYPTFPSLIRNPRLSEPLLELPSNHLASPQPRRLWTPIAPQPMEAPRSSTIKRHREEDGEVVDESKRKKRSDSTGSQQLELSEEDKLLLQLKEEDGMPWKDIAARFQSELGKTYQIPALQMRLKRLRERMRVWTEVDVEALRMATEYWAQHKFEIIAQKMLEFGAQEKWTPRQCVRKWMEIDPSPDTYDHYKPQLHHGYTPSPAEHPPSFLPYMHLQ</sequence>
<dbReference type="Proteomes" id="UP000799771">
    <property type="component" value="Unassembled WGS sequence"/>
</dbReference>
<dbReference type="RefSeq" id="XP_033518826.1">
    <property type="nucleotide sequence ID" value="XM_033669876.1"/>
</dbReference>
<feature type="region of interest" description="Disordered" evidence="1">
    <location>
        <begin position="231"/>
        <end position="291"/>
    </location>
</feature>
<feature type="region of interest" description="Disordered" evidence="1">
    <location>
        <begin position="138"/>
        <end position="182"/>
    </location>
</feature>
<evidence type="ECO:0000256" key="1">
    <source>
        <dbReference type="SAM" id="MobiDB-lite"/>
    </source>
</evidence>
<dbReference type="EMBL" id="ML977519">
    <property type="protein sequence ID" value="KAF2124433.1"/>
    <property type="molecule type" value="Genomic_DNA"/>
</dbReference>
<dbReference type="InterPro" id="IPR001005">
    <property type="entry name" value="SANT/Myb"/>
</dbReference>